<dbReference type="InterPro" id="IPR008969">
    <property type="entry name" value="CarboxyPept-like_regulatory"/>
</dbReference>
<feature type="non-terminal residue" evidence="4">
    <location>
        <position position="703"/>
    </location>
</feature>
<dbReference type="InterPro" id="IPR036942">
    <property type="entry name" value="Beta-barrel_TonB_sf"/>
</dbReference>
<dbReference type="InterPro" id="IPR037066">
    <property type="entry name" value="Plug_dom_sf"/>
</dbReference>
<evidence type="ECO:0000256" key="3">
    <source>
        <dbReference type="ARBA" id="ARBA00023237"/>
    </source>
</evidence>
<dbReference type="GO" id="GO:0009279">
    <property type="term" value="C:cell outer membrane"/>
    <property type="evidence" value="ECO:0007669"/>
    <property type="project" value="UniProtKB-SubCell"/>
</dbReference>
<name>A0A381Y8H9_9ZZZZ</name>
<organism evidence="4">
    <name type="scientific">marine metagenome</name>
    <dbReference type="NCBI Taxonomy" id="408172"/>
    <lineage>
        <taxon>unclassified sequences</taxon>
        <taxon>metagenomes</taxon>
        <taxon>ecological metagenomes</taxon>
    </lineage>
</organism>
<dbReference type="AlphaFoldDB" id="A0A381Y8H9"/>
<comment type="subcellular location">
    <subcellularLocation>
        <location evidence="1">Cell outer membrane</location>
    </subcellularLocation>
</comment>
<dbReference type="Gene3D" id="2.170.130.10">
    <property type="entry name" value="TonB-dependent receptor, plug domain"/>
    <property type="match status" value="1"/>
</dbReference>
<protein>
    <recommendedName>
        <fullName evidence="5">TonB-dependent receptor plug domain-containing protein</fullName>
    </recommendedName>
</protein>
<dbReference type="Pfam" id="PF13620">
    <property type="entry name" value="CarboxypepD_reg"/>
    <property type="match status" value="1"/>
</dbReference>
<proteinExistence type="predicted"/>
<keyword evidence="3" id="KW-0998">Cell outer membrane</keyword>
<reference evidence="4" key="1">
    <citation type="submission" date="2018-05" db="EMBL/GenBank/DDBJ databases">
        <authorList>
            <person name="Lanie J.A."/>
            <person name="Ng W.-L."/>
            <person name="Kazmierczak K.M."/>
            <person name="Andrzejewski T.M."/>
            <person name="Davidsen T.M."/>
            <person name="Wayne K.J."/>
            <person name="Tettelin H."/>
            <person name="Glass J.I."/>
            <person name="Rusch D."/>
            <person name="Podicherti R."/>
            <person name="Tsui H.-C.T."/>
            <person name="Winkler M.E."/>
        </authorList>
    </citation>
    <scope>NUCLEOTIDE SEQUENCE</scope>
</reference>
<evidence type="ECO:0008006" key="5">
    <source>
        <dbReference type="Google" id="ProtNLM"/>
    </source>
</evidence>
<dbReference type="Gene3D" id="2.40.170.20">
    <property type="entry name" value="TonB-dependent receptor, beta-barrel domain"/>
    <property type="match status" value="1"/>
</dbReference>
<accession>A0A381Y8H9</accession>
<gene>
    <name evidence="4" type="ORF">METZ01_LOCUS126223</name>
</gene>
<dbReference type="SUPFAM" id="SSF56935">
    <property type="entry name" value="Porins"/>
    <property type="match status" value="1"/>
</dbReference>
<evidence type="ECO:0000313" key="4">
    <source>
        <dbReference type="EMBL" id="SVA73369.1"/>
    </source>
</evidence>
<keyword evidence="2" id="KW-0472">Membrane</keyword>
<evidence type="ECO:0000256" key="1">
    <source>
        <dbReference type="ARBA" id="ARBA00004442"/>
    </source>
</evidence>
<dbReference type="Gene3D" id="2.60.40.1120">
    <property type="entry name" value="Carboxypeptidase-like, regulatory domain"/>
    <property type="match status" value="1"/>
</dbReference>
<sequence length="703" mass="76666">MKKLTTLFLVTIMTTGLFAQNITGKISGNVTSDGQPLVGANVILEGTSSGAATDVNGTYYIFDVQPGTYTLRVNYIGYKAQIVSNVRVTVGLTTNQDFELEVAAVEGETVEVTAEKPLIEVSQTNVARTLDSEAIDNFAVRNVTSMVAAQAGVVVQHDGMHIRGSRSEEIGYTLEGASMTGASGKVVSNAIPEALEAVAVQVGGYDASIGNANGGMVQQSLKTGGSRLSGYVLTDNMGGGDPWVATGDKDITAGISGPIGSNMRFMAAVRKTSTENYSSNSRWFTPFTIGGGAPISDKVGGLTSSGDYMVLDKDNGNYTFRDGANHDGVYDPVADPTDELRGGGTGHGYAWDNTQDNLNFNGTLQMDMNPLVLRLAGSYNSYTYSSAGLPIQGMFNTRRHETANQNYMLNLKATYFLNTNTYLRANVRTVKRLYESYDRAFEEKGTFKAGHDSKLQDWLKWGNRDEVAKIDSNWSRHFGTPGQDPYLAGYQYNEPSNYNINGFRFNRDGARRGGYSKGEDGYVGFDAEFVSQMGEHEVKLGTAYTSYGYRRYSYGGINSLNSKIGVDSTLTDAVNGETDRILTEIVTARLSSWIGYDPLGRDWDASAAQKNAYDEPRNPWNFSFYLNDKFEAGDLIVNAGLRYEAINQANKDLLDYDNPPIDKNATIVAADHAEYGFKDMPTQSYLMPRIGLGFPLSDRSQFH</sequence>
<dbReference type="EMBL" id="UINC01017636">
    <property type="protein sequence ID" value="SVA73369.1"/>
    <property type="molecule type" value="Genomic_DNA"/>
</dbReference>
<evidence type="ECO:0000256" key="2">
    <source>
        <dbReference type="ARBA" id="ARBA00023136"/>
    </source>
</evidence>
<dbReference type="SUPFAM" id="SSF49464">
    <property type="entry name" value="Carboxypeptidase regulatory domain-like"/>
    <property type="match status" value="1"/>
</dbReference>